<dbReference type="EMBL" id="JAPWTJ010000324">
    <property type="protein sequence ID" value="KAJ8979643.1"/>
    <property type="molecule type" value="Genomic_DNA"/>
</dbReference>
<feature type="domain" description="DNA-directed RNA polymerase RpoA/D/Rpb3-type" evidence="3">
    <location>
        <begin position="68"/>
        <end position="125"/>
    </location>
</feature>
<protein>
    <recommendedName>
        <fullName evidence="3">DNA-directed RNA polymerase RpoA/D/Rpb3-type domain-containing protein</fullName>
    </recommendedName>
</protein>
<keyword evidence="2" id="KW-0804">Transcription</keyword>
<evidence type="ECO:0000313" key="4">
    <source>
        <dbReference type="EMBL" id="KAJ8979643.1"/>
    </source>
</evidence>
<gene>
    <name evidence="4" type="ORF">NQ317_001350</name>
</gene>
<comment type="caution">
    <text evidence="4">The sequence shown here is derived from an EMBL/GenBank/DDBJ whole genome shotgun (WGS) entry which is preliminary data.</text>
</comment>
<dbReference type="InterPro" id="IPR011263">
    <property type="entry name" value="DNA-dir_RNA_pol_RpoA/D/Rpb3"/>
</dbReference>
<keyword evidence="5" id="KW-1185">Reference proteome</keyword>
<reference evidence="4" key="1">
    <citation type="journal article" date="2023" name="Insect Mol. Biol.">
        <title>Genome sequencing provides insights into the evolution of gene families encoding plant cell wall-degrading enzymes in longhorned beetles.</title>
        <authorList>
            <person name="Shin N.R."/>
            <person name="Okamura Y."/>
            <person name="Kirsch R."/>
            <person name="Pauchet Y."/>
        </authorList>
    </citation>
    <scope>NUCLEOTIDE SEQUENCE</scope>
    <source>
        <strain evidence="4">MMC_N1</strain>
    </source>
</reference>
<dbReference type="SUPFAM" id="SSF55257">
    <property type="entry name" value="RBP11-like subunits of RNA polymerase"/>
    <property type="match status" value="1"/>
</dbReference>
<dbReference type="InterPro" id="IPR036603">
    <property type="entry name" value="RBP11-like"/>
</dbReference>
<dbReference type="Proteomes" id="UP001162164">
    <property type="component" value="Unassembled WGS sequence"/>
</dbReference>
<keyword evidence="1" id="KW-0240">DNA-directed RNA polymerase</keyword>
<proteinExistence type="predicted"/>
<accession>A0ABQ9JPV9</accession>
<sequence>MKLIAVKSCGKDHAKFSPVATAFYRLLPDIKLVNEVEGEAAYRLQQCFSPGVIGIRQEKNGKKLAVVNNARYDTGSRNVFRHDDLKDAVIMSKIQDHFIFTIESVGAMQPADIFKEAVKILRNKCVQWLLHKGLMTVLPCNLDSRTLAVNSACYLKTKQNVNSCDRTLLSVTIIIDGTLLLWSHSPDVTVA</sequence>
<dbReference type="Pfam" id="PF01193">
    <property type="entry name" value="RNA_pol_L"/>
    <property type="match status" value="1"/>
</dbReference>
<name>A0ABQ9JPV9_9CUCU</name>
<dbReference type="PANTHER" id="PTHR11800:SF13">
    <property type="entry name" value="DNA-DIRECTED RNA POLYMERASES I AND III SUBUNIT RPAC1"/>
    <property type="match status" value="1"/>
</dbReference>
<evidence type="ECO:0000259" key="3">
    <source>
        <dbReference type="Pfam" id="PF01193"/>
    </source>
</evidence>
<dbReference type="PANTHER" id="PTHR11800">
    <property type="entry name" value="DNA-DIRECTED RNA POLYMERASE"/>
    <property type="match status" value="1"/>
</dbReference>
<dbReference type="InterPro" id="IPR050518">
    <property type="entry name" value="Rpo3/RPB3_RNA_Pol_subunit"/>
</dbReference>
<dbReference type="Gene3D" id="3.30.1360.10">
    <property type="entry name" value="RNA polymerase, RBP11-like subunit"/>
    <property type="match status" value="1"/>
</dbReference>
<evidence type="ECO:0000313" key="5">
    <source>
        <dbReference type="Proteomes" id="UP001162164"/>
    </source>
</evidence>
<organism evidence="4 5">
    <name type="scientific">Molorchus minor</name>
    <dbReference type="NCBI Taxonomy" id="1323400"/>
    <lineage>
        <taxon>Eukaryota</taxon>
        <taxon>Metazoa</taxon>
        <taxon>Ecdysozoa</taxon>
        <taxon>Arthropoda</taxon>
        <taxon>Hexapoda</taxon>
        <taxon>Insecta</taxon>
        <taxon>Pterygota</taxon>
        <taxon>Neoptera</taxon>
        <taxon>Endopterygota</taxon>
        <taxon>Coleoptera</taxon>
        <taxon>Polyphaga</taxon>
        <taxon>Cucujiformia</taxon>
        <taxon>Chrysomeloidea</taxon>
        <taxon>Cerambycidae</taxon>
        <taxon>Lamiinae</taxon>
        <taxon>Monochamini</taxon>
        <taxon>Molorchus</taxon>
    </lineage>
</organism>
<evidence type="ECO:0000256" key="2">
    <source>
        <dbReference type="ARBA" id="ARBA00023163"/>
    </source>
</evidence>
<evidence type="ECO:0000256" key="1">
    <source>
        <dbReference type="ARBA" id="ARBA00022478"/>
    </source>
</evidence>